<dbReference type="RefSeq" id="WP_141623766.1">
    <property type="nucleotide sequence ID" value="NZ_CP041242.1"/>
</dbReference>
<gene>
    <name evidence="3" type="ORF">FKV23_10300</name>
</gene>
<dbReference type="Gene3D" id="3.90.550.10">
    <property type="entry name" value="Spore Coat Polysaccharide Biosynthesis Protein SpsA, Chain A"/>
    <property type="match status" value="1"/>
</dbReference>
<proteinExistence type="predicted"/>
<organism evidence="3 4">
    <name type="scientific">Marilutibacter alkalisoli</name>
    <dbReference type="NCBI Taxonomy" id="2591633"/>
    <lineage>
        <taxon>Bacteria</taxon>
        <taxon>Pseudomonadati</taxon>
        <taxon>Pseudomonadota</taxon>
        <taxon>Gammaproteobacteria</taxon>
        <taxon>Lysobacterales</taxon>
        <taxon>Lysobacteraceae</taxon>
        <taxon>Marilutibacter</taxon>
    </lineage>
</organism>
<dbReference type="SUPFAM" id="SSF53448">
    <property type="entry name" value="Nucleotide-diphospho-sugar transferases"/>
    <property type="match status" value="1"/>
</dbReference>
<dbReference type="Proteomes" id="UP000317199">
    <property type="component" value="Chromosome"/>
</dbReference>
<accession>A0A514BSS0</accession>
<feature type="domain" description="MobA-like NTP transferase" evidence="2">
    <location>
        <begin position="7"/>
        <end position="180"/>
    </location>
</feature>
<keyword evidence="1" id="KW-0460">Magnesium</keyword>
<dbReference type="OrthoDB" id="285216at2"/>
<dbReference type="AlphaFoldDB" id="A0A514BSS0"/>
<dbReference type="KEGG" id="lyj:FKV23_10300"/>
<dbReference type="Pfam" id="PF12804">
    <property type="entry name" value="NTP_transf_3"/>
    <property type="match status" value="1"/>
</dbReference>
<dbReference type="EMBL" id="CP041242">
    <property type="protein sequence ID" value="QDH70431.1"/>
    <property type="molecule type" value="Genomic_DNA"/>
</dbReference>
<keyword evidence="4" id="KW-1185">Reference proteome</keyword>
<dbReference type="CDD" id="cd04182">
    <property type="entry name" value="GT_2_like_f"/>
    <property type="match status" value="1"/>
</dbReference>
<dbReference type="InterPro" id="IPR025877">
    <property type="entry name" value="MobA-like_NTP_Trfase"/>
</dbReference>
<protein>
    <submittedName>
        <fullName evidence="3">Nucleotidyltransferase family protein</fullName>
    </submittedName>
</protein>
<dbReference type="PANTHER" id="PTHR43777:SF1">
    <property type="entry name" value="MOLYBDENUM COFACTOR CYTIDYLYLTRANSFERASE"/>
    <property type="match status" value="1"/>
</dbReference>
<dbReference type="InterPro" id="IPR029044">
    <property type="entry name" value="Nucleotide-diphossugar_trans"/>
</dbReference>
<name>A0A514BSS0_9GAMM</name>
<dbReference type="PANTHER" id="PTHR43777">
    <property type="entry name" value="MOLYBDENUM COFACTOR CYTIDYLYLTRANSFERASE"/>
    <property type="match status" value="1"/>
</dbReference>
<keyword evidence="3" id="KW-0808">Transferase</keyword>
<reference evidence="3 4" key="1">
    <citation type="submission" date="2019-06" db="EMBL/GenBank/DDBJ databases">
        <title>Lysobacter alkalisoli sp. nov. isolated from saline-alkali soil.</title>
        <authorList>
            <person name="Sun J.-Q."/>
            <person name="Xu L."/>
        </authorList>
    </citation>
    <scope>NUCLEOTIDE SEQUENCE [LARGE SCALE GENOMIC DNA]</scope>
    <source>
        <strain evidence="3 4">SJ-36</strain>
    </source>
</reference>
<evidence type="ECO:0000313" key="3">
    <source>
        <dbReference type="EMBL" id="QDH70431.1"/>
    </source>
</evidence>
<evidence type="ECO:0000256" key="1">
    <source>
        <dbReference type="ARBA" id="ARBA00022842"/>
    </source>
</evidence>
<sequence>MMTGHCAVVLAAGGSRRLGRPKQLLRREGETLVHRVARLAMATGPQRVLVICGAHEHGIREAVADLTIERLTMERVAMECVSNAQWQEGLASSLRVAAASLAGHAGATLLLACDQPALEAHHLNELLTHAAASASGCAATRHGDAGDIRAGIPAVVSSSVLQSAMDLHGDRGLRHALNTQAADTLGWLDAPELQFDLDTADDVASARRQGWLDLFDAGTRRDAAGFGDDPA</sequence>
<evidence type="ECO:0000313" key="4">
    <source>
        <dbReference type="Proteomes" id="UP000317199"/>
    </source>
</evidence>
<evidence type="ECO:0000259" key="2">
    <source>
        <dbReference type="Pfam" id="PF12804"/>
    </source>
</evidence>
<dbReference type="GO" id="GO:0016779">
    <property type="term" value="F:nucleotidyltransferase activity"/>
    <property type="evidence" value="ECO:0007669"/>
    <property type="project" value="UniProtKB-ARBA"/>
</dbReference>